<evidence type="ECO:0000259" key="2">
    <source>
        <dbReference type="Pfam" id="PF02225"/>
    </source>
</evidence>
<dbReference type="EMBL" id="BAABFA010000010">
    <property type="protein sequence ID" value="GAA4465076.1"/>
    <property type="molecule type" value="Genomic_DNA"/>
</dbReference>
<dbReference type="RefSeq" id="WP_345081447.1">
    <property type="nucleotide sequence ID" value="NZ_BAABFA010000010.1"/>
</dbReference>
<keyword evidence="1" id="KW-0732">Signal</keyword>
<dbReference type="InterPro" id="IPR026444">
    <property type="entry name" value="Secre_tail"/>
</dbReference>
<dbReference type="Pfam" id="PF02225">
    <property type="entry name" value="PA"/>
    <property type="match status" value="1"/>
</dbReference>
<evidence type="ECO:0000256" key="1">
    <source>
        <dbReference type="SAM" id="SignalP"/>
    </source>
</evidence>
<name>A0ABP8NGM5_9BACT</name>
<reference evidence="5" key="1">
    <citation type="journal article" date="2019" name="Int. J. Syst. Evol. Microbiol.">
        <title>The Global Catalogue of Microorganisms (GCM) 10K type strain sequencing project: providing services to taxonomists for standard genome sequencing and annotation.</title>
        <authorList>
            <consortium name="The Broad Institute Genomics Platform"/>
            <consortium name="The Broad Institute Genome Sequencing Center for Infectious Disease"/>
            <person name="Wu L."/>
            <person name="Ma J."/>
        </authorList>
    </citation>
    <scope>NUCLEOTIDE SEQUENCE [LARGE SCALE GENOMIC DNA]</scope>
    <source>
        <strain evidence="5">JCM 32105</strain>
    </source>
</reference>
<feature type="chain" id="PRO_5046694144" description="T9SS C-terminal target domain-containing protein" evidence="1">
    <location>
        <begin position="25"/>
        <end position="656"/>
    </location>
</feature>
<comment type="caution">
    <text evidence="4">The sequence shown here is derived from an EMBL/GenBank/DDBJ whole genome shotgun (WGS) entry which is preliminary data.</text>
</comment>
<gene>
    <name evidence="4" type="ORF">GCM10023093_16640</name>
</gene>
<evidence type="ECO:0000313" key="5">
    <source>
        <dbReference type="Proteomes" id="UP001500067"/>
    </source>
</evidence>
<dbReference type="Proteomes" id="UP001500067">
    <property type="component" value="Unassembled WGS sequence"/>
</dbReference>
<sequence length="656" mass="69429">MKQIITLKKLMLAACVAGASIANAQIHPLAFGPFPYGTGTSDPNWYKDYVGLRFVVNSPASVAGDKVYTYPGTGTTPWGGIVTTAIVNEQIVMPVGDTVVASALPAGSMAGKIAFVYRGGGIEFVCKAQKCQDAGAIACVIVNNITGGPIGMGAGTICPATGVTIPVFMISKEDGDPIAAKYHALDTARMTITPWGLGLGHDIGFVPGGAANWHGYAIPSNQLGSSGNPFEYKMADGAFIANYGTNAMTNVKVDVATTFTPSGGSPAAVHTSSVSVGNFTVADSIYAMFRTDGANIYDVNASGPGRFDVKYDISSPDFTDDNMADNSMTTSFYVTDSTYSKARYDFSTNRPVKTIGYAFGGGADFLWGPMYFVRNGGTALSRVQYSLSTNTAGPLGTPANIFLFKWVDGSNSLPKDSVLQNGEMELVSLGQHNYDGVQDTSGADLNFWGMGDPDGNPATVMLDANSWYYLAVYVPGGHFLGSDGIYNPYPRIYGLFQNNQAVLDYSSMVGTSKDDILANPSSANSPLPGAFISFVNSIDSVNYNNTRGLIPAVAMIANNSPVISVKGSPVVNKNKVSVFPNPAKDQLNVNVEFENATKKATYMIIDGLGRFVSKEVHNNVTTDNFSINTSSLPSGNYYLIVSDDVRSKSTKFVIAK</sequence>
<accession>A0ABP8NGM5</accession>
<evidence type="ECO:0000259" key="3">
    <source>
        <dbReference type="Pfam" id="PF18962"/>
    </source>
</evidence>
<dbReference type="SUPFAM" id="SSF52025">
    <property type="entry name" value="PA domain"/>
    <property type="match status" value="1"/>
</dbReference>
<protein>
    <recommendedName>
        <fullName evidence="6">T9SS C-terminal target domain-containing protein</fullName>
    </recommendedName>
</protein>
<feature type="domain" description="PA" evidence="2">
    <location>
        <begin position="105"/>
        <end position="177"/>
    </location>
</feature>
<dbReference type="Gene3D" id="3.50.30.30">
    <property type="match status" value="1"/>
</dbReference>
<dbReference type="NCBIfam" id="TIGR04183">
    <property type="entry name" value="Por_Secre_tail"/>
    <property type="match status" value="1"/>
</dbReference>
<keyword evidence="5" id="KW-1185">Reference proteome</keyword>
<dbReference type="Pfam" id="PF18962">
    <property type="entry name" value="Por_Secre_tail"/>
    <property type="match status" value="1"/>
</dbReference>
<dbReference type="InterPro" id="IPR003137">
    <property type="entry name" value="PA_domain"/>
</dbReference>
<feature type="domain" description="Secretion system C-terminal sorting" evidence="3">
    <location>
        <begin position="578"/>
        <end position="654"/>
    </location>
</feature>
<proteinExistence type="predicted"/>
<dbReference type="InterPro" id="IPR046450">
    <property type="entry name" value="PA_dom_sf"/>
</dbReference>
<organism evidence="4 5">
    <name type="scientific">Nemorincola caseinilytica</name>
    <dbReference type="NCBI Taxonomy" id="2054315"/>
    <lineage>
        <taxon>Bacteria</taxon>
        <taxon>Pseudomonadati</taxon>
        <taxon>Bacteroidota</taxon>
        <taxon>Chitinophagia</taxon>
        <taxon>Chitinophagales</taxon>
        <taxon>Chitinophagaceae</taxon>
        <taxon>Nemorincola</taxon>
    </lineage>
</organism>
<evidence type="ECO:0000313" key="4">
    <source>
        <dbReference type="EMBL" id="GAA4465076.1"/>
    </source>
</evidence>
<feature type="signal peptide" evidence="1">
    <location>
        <begin position="1"/>
        <end position="24"/>
    </location>
</feature>
<evidence type="ECO:0008006" key="6">
    <source>
        <dbReference type="Google" id="ProtNLM"/>
    </source>
</evidence>